<dbReference type="GO" id="GO:0046872">
    <property type="term" value="F:metal ion binding"/>
    <property type="evidence" value="ECO:0007669"/>
    <property type="project" value="UniProtKB-KW"/>
</dbReference>
<comment type="similarity">
    <text evidence="1 2">Belongs to the polypeptide deformylase family.</text>
</comment>
<proteinExistence type="inferred from homology"/>
<keyword evidence="2" id="KW-0479">Metal-binding</keyword>
<dbReference type="HAMAP" id="MF_00163">
    <property type="entry name" value="Pep_deformylase"/>
    <property type="match status" value="1"/>
</dbReference>
<dbReference type="InterPro" id="IPR023635">
    <property type="entry name" value="Peptide_deformylase"/>
</dbReference>
<dbReference type="PIRSF" id="PIRSF004749">
    <property type="entry name" value="Pep_def"/>
    <property type="match status" value="1"/>
</dbReference>
<dbReference type="GO" id="GO:0006412">
    <property type="term" value="P:translation"/>
    <property type="evidence" value="ECO:0007669"/>
    <property type="project" value="UniProtKB-UniRule"/>
</dbReference>
<dbReference type="NCBIfam" id="NF001159">
    <property type="entry name" value="PRK00150.1-3"/>
    <property type="match status" value="1"/>
</dbReference>
<dbReference type="GO" id="GO:0042586">
    <property type="term" value="F:peptide deformylase activity"/>
    <property type="evidence" value="ECO:0007669"/>
    <property type="project" value="UniProtKB-UniRule"/>
</dbReference>
<dbReference type="Gene3D" id="3.90.45.10">
    <property type="entry name" value="Peptide deformylase"/>
    <property type="match status" value="1"/>
</dbReference>
<evidence type="ECO:0000256" key="1">
    <source>
        <dbReference type="ARBA" id="ARBA00010759"/>
    </source>
</evidence>
<reference evidence="3 4" key="1">
    <citation type="journal article" name="Front. Microbiol.">
        <title>Sugar Metabolism of the First Thermophilic Planctomycete Thermogutta terrifontis: Comparative Genomic and Transcriptomic Approaches.</title>
        <authorList>
            <person name="Elcheninov A.G."/>
            <person name="Menzel P."/>
            <person name="Gudbergsdottir S.R."/>
            <person name="Slesarev A.I."/>
            <person name="Kadnikov V.V."/>
            <person name="Krogh A."/>
            <person name="Bonch-Osmolovskaya E.A."/>
            <person name="Peng X."/>
            <person name="Kublanov I.V."/>
        </authorList>
    </citation>
    <scope>NUCLEOTIDE SEQUENCE [LARGE SCALE GENOMIC DNA]</scope>
    <source>
        <strain evidence="3 4">R1</strain>
    </source>
</reference>
<gene>
    <name evidence="2" type="primary">def</name>
    <name evidence="3" type="ORF">THTE_3608</name>
</gene>
<dbReference type="EMBL" id="CP018477">
    <property type="protein sequence ID" value="ASV76209.1"/>
    <property type="molecule type" value="Genomic_DNA"/>
</dbReference>
<feature type="binding site" evidence="2">
    <location>
        <position position="140"/>
    </location>
    <ligand>
        <name>Fe cation</name>
        <dbReference type="ChEBI" id="CHEBI:24875"/>
    </ligand>
</feature>
<evidence type="ECO:0000313" key="4">
    <source>
        <dbReference type="Proteomes" id="UP000215086"/>
    </source>
</evidence>
<dbReference type="SUPFAM" id="SSF56420">
    <property type="entry name" value="Peptide deformylase"/>
    <property type="match status" value="1"/>
</dbReference>
<dbReference type="EC" id="3.5.1.88" evidence="2"/>
<evidence type="ECO:0000313" key="3">
    <source>
        <dbReference type="EMBL" id="ASV76209.1"/>
    </source>
</evidence>
<evidence type="ECO:0000256" key="2">
    <source>
        <dbReference type="HAMAP-Rule" id="MF_00163"/>
    </source>
</evidence>
<sequence length="200" mass="23179">MSELVNQLKIVKYPHPALRYKSKPVKRVDRELGDIVRRMFDLMYEANGIGLAANQVNLPYRLFVINLTADPNEKKEELVFLNPVILRRKGFEQGEEGCLSLPDLRGTVRRSKEIDILAYNLQGEEICWRVTGLLARAFQHELDHLDGILFIDHLEPSELLDLRGYVEKWEDEYMSAVSQGTEEPEDKVLSRLRELEALRT</sequence>
<dbReference type="Proteomes" id="UP000215086">
    <property type="component" value="Chromosome"/>
</dbReference>
<feature type="active site" evidence="2">
    <location>
        <position position="141"/>
    </location>
</feature>
<dbReference type="AlphaFoldDB" id="A0A286RJQ9"/>
<dbReference type="CDD" id="cd00487">
    <property type="entry name" value="Pep_deformylase"/>
    <property type="match status" value="1"/>
</dbReference>
<dbReference type="KEGG" id="ttf:THTE_3608"/>
<dbReference type="InterPro" id="IPR036821">
    <property type="entry name" value="Peptide_deformylase_sf"/>
</dbReference>
<feature type="binding site" evidence="2">
    <location>
        <position position="144"/>
    </location>
    <ligand>
        <name>Fe cation</name>
        <dbReference type="ChEBI" id="CHEBI:24875"/>
    </ligand>
</feature>
<accession>A0A286RJQ9</accession>
<protein>
    <recommendedName>
        <fullName evidence="2">Peptide deformylase</fullName>
        <shortName evidence="2">PDF</shortName>
        <ecNumber evidence="2">3.5.1.88</ecNumber>
    </recommendedName>
    <alternativeName>
        <fullName evidence="2">Polypeptide deformylase</fullName>
    </alternativeName>
</protein>
<dbReference type="Pfam" id="PF01327">
    <property type="entry name" value="Pep_deformylase"/>
    <property type="match status" value="1"/>
</dbReference>
<comment type="function">
    <text evidence="2">Removes the formyl group from the N-terminal Met of newly synthesized proteins. Requires at least a dipeptide for an efficient rate of reaction. N-terminal L-methionine is a prerequisite for activity but the enzyme has broad specificity at other positions.</text>
</comment>
<name>A0A286RJQ9_9BACT</name>
<dbReference type="PANTHER" id="PTHR10458:SF22">
    <property type="entry name" value="PEPTIDE DEFORMYLASE"/>
    <property type="match status" value="1"/>
</dbReference>
<dbReference type="OrthoDB" id="9784988at2"/>
<organism evidence="3 4">
    <name type="scientific">Thermogutta terrifontis</name>
    <dbReference type="NCBI Taxonomy" id="1331910"/>
    <lineage>
        <taxon>Bacteria</taxon>
        <taxon>Pseudomonadati</taxon>
        <taxon>Planctomycetota</taxon>
        <taxon>Planctomycetia</taxon>
        <taxon>Pirellulales</taxon>
        <taxon>Thermoguttaceae</taxon>
        <taxon>Thermogutta</taxon>
    </lineage>
</organism>
<keyword evidence="2" id="KW-0408">Iron</keyword>
<keyword evidence="2" id="KW-0648">Protein biosynthesis</keyword>
<dbReference type="RefSeq" id="WP_095416911.1">
    <property type="nucleotide sequence ID" value="NZ_CP018477.1"/>
</dbReference>
<dbReference type="NCBIfam" id="TIGR00079">
    <property type="entry name" value="pept_deformyl"/>
    <property type="match status" value="1"/>
</dbReference>
<feature type="binding site" evidence="2">
    <location>
        <position position="98"/>
    </location>
    <ligand>
        <name>Fe cation</name>
        <dbReference type="ChEBI" id="CHEBI:24875"/>
    </ligand>
</feature>
<keyword evidence="4" id="KW-1185">Reference proteome</keyword>
<dbReference type="PANTHER" id="PTHR10458">
    <property type="entry name" value="PEPTIDE DEFORMYLASE"/>
    <property type="match status" value="1"/>
</dbReference>
<comment type="catalytic activity">
    <reaction evidence="2">
        <text>N-terminal N-formyl-L-methionyl-[peptide] + H2O = N-terminal L-methionyl-[peptide] + formate</text>
        <dbReference type="Rhea" id="RHEA:24420"/>
        <dbReference type="Rhea" id="RHEA-COMP:10639"/>
        <dbReference type="Rhea" id="RHEA-COMP:10640"/>
        <dbReference type="ChEBI" id="CHEBI:15377"/>
        <dbReference type="ChEBI" id="CHEBI:15740"/>
        <dbReference type="ChEBI" id="CHEBI:49298"/>
        <dbReference type="ChEBI" id="CHEBI:64731"/>
        <dbReference type="EC" id="3.5.1.88"/>
    </reaction>
</comment>
<keyword evidence="2 3" id="KW-0378">Hydrolase</keyword>
<dbReference type="PRINTS" id="PR01576">
    <property type="entry name" value="PDEFORMYLASE"/>
</dbReference>
<comment type="cofactor">
    <cofactor evidence="2">
        <name>Fe(2+)</name>
        <dbReference type="ChEBI" id="CHEBI:29033"/>
    </cofactor>
    <text evidence="2">Binds 1 Fe(2+) ion.</text>
</comment>